<organism evidence="9">
    <name type="scientific">marine metagenome</name>
    <dbReference type="NCBI Taxonomy" id="408172"/>
    <lineage>
        <taxon>unclassified sequences</taxon>
        <taxon>metagenomes</taxon>
        <taxon>ecological metagenomes</taxon>
    </lineage>
</organism>
<accession>A0A381TXF9</accession>
<dbReference type="NCBIfam" id="TIGR01097">
    <property type="entry name" value="PhnE"/>
    <property type="match status" value="1"/>
</dbReference>
<evidence type="ECO:0000256" key="7">
    <source>
        <dbReference type="SAM" id="Phobius"/>
    </source>
</evidence>
<keyword evidence="5 7" id="KW-1133">Transmembrane helix</keyword>
<keyword evidence="3" id="KW-0813">Transport</keyword>
<gene>
    <name evidence="9" type="ORF">METZ01_LOCUS73544</name>
</gene>
<evidence type="ECO:0000256" key="6">
    <source>
        <dbReference type="ARBA" id="ARBA00023136"/>
    </source>
</evidence>
<dbReference type="PROSITE" id="PS50928">
    <property type="entry name" value="ABC_TM1"/>
    <property type="match status" value="1"/>
</dbReference>
<feature type="transmembrane region" description="Helical" evidence="7">
    <location>
        <begin position="86"/>
        <end position="111"/>
    </location>
</feature>
<comment type="subcellular location">
    <subcellularLocation>
        <location evidence="2">Cell envelope</location>
    </subcellularLocation>
    <subcellularLocation>
        <location evidence="1">Membrane</location>
        <topology evidence="1">Multi-pass membrane protein</topology>
    </subcellularLocation>
</comment>
<feature type="transmembrane region" description="Helical" evidence="7">
    <location>
        <begin position="191"/>
        <end position="212"/>
    </location>
</feature>
<dbReference type="PANTHER" id="PTHR30043">
    <property type="entry name" value="PHOSPHONATES TRANSPORT SYSTEM PERMEASE PROTEIN"/>
    <property type="match status" value="1"/>
</dbReference>
<dbReference type="CDD" id="cd06261">
    <property type="entry name" value="TM_PBP2"/>
    <property type="match status" value="1"/>
</dbReference>
<dbReference type="AlphaFoldDB" id="A0A381TXF9"/>
<sequence length="274" mass="30498">MTDKDVISLCPKAFLPLWRRSPVGFLIIILSIVYVGFTIHFFGFSLTKILGGLVNMKPILTAMFLWQDFSTWNFSVIFTGLAQTLAMAFLGTFLATLVCIPISFLASKRIFRFAFLRFFIKRILDLIRGVDILIWAIIYVRAFGLGPLAGLMSIFTADVGTLGKLFSEAADNADTKQIEGIESSGSNKLTVIRFGLVPQIIPIFISQSLYFFESNTRSAVILGVVGAGGIGLQLTERMKAQYWDQSLFIIILILVMVSIIDMLSRAIRKRVIDG</sequence>
<name>A0A381TXF9_9ZZZZ</name>
<evidence type="ECO:0000313" key="9">
    <source>
        <dbReference type="EMBL" id="SVA20690.1"/>
    </source>
</evidence>
<keyword evidence="4 7" id="KW-0812">Transmembrane</keyword>
<dbReference type="EMBL" id="UINC01005339">
    <property type="protein sequence ID" value="SVA20690.1"/>
    <property type="molecule type" value="Genomic_DNA"/>
</dbReference>
<feature type="transmembrane region" description="Helical" evidence="7">
    <location>
        <begin position="219"/>
        <end position="235"/>
    </location>
</feature>
<feature type="domain" description="ABC transmembrane type-1" evidence="8">
    <location>
        <begin position="81"/>
        <end position="264"/>
    </location>
</feature>
<evidence type="ECO:0000256" key="2">
    <source>
        <dbReference type="ARBA" id="ARBA00004196"/>
    </source>
</evidence>
<dbReference type="SUPFAM" id="SSF161098">
    <property type="entry name" value="MetI-like"/>
    <property type="match status" value="1"/>
</dbReference>
<dbReference type="InterPro" id="IPR005769">
    <property type="entry name" value="PhnE/PtxC"/>
</dbReference>
<reference evidence="9" key="1">
    <citation type="submission" date="2018-05" db="EMBL/GenBank/DDBJ databases">
        <authorList>
            <person name="Lanie J.A."/>
            <person name="Ng W.-L."/>
            <person name="Kazmierczak K.M."/>
            <person name="Andrzejewski T.M."/>
            <person name="Davidsen T.M."/>
            <person name="Wayne K.J."/>
            <person name="Tettelin H."/>
            <person name="Glass J.I."/>
            <person name="Rusch D."/>
            <person name="Podicherti R."/>
            <person name="Tsui H.-C.T."/>
            <person name="Winkler M.E."/>
        </authorList>
    </citation>
    <scope>NUCLEOTIDE SEQUENCE</scope>
</reference>
<dbReference type="InterPro" id="IPR035906">
    <property type="entry name" value="MetI-like_sf"/>
</dbReference>
<dbReference type="InterPro" id="IPR000515">
    <property type="entry name" value="MetI-like"/>
</dbReference>
<dbReference type="GO" id="GO:0005886">
    <property type="term" value="C:plasma membrane"/>
    <property type="evidence" value="ECO:0007669"/>
    <property type="project" value="InterPro"/>
</dbReference>
<evidence type="ECO:0000259" key="8">
    <source>
        <dbReference type="PROSITE" id="PS50928"/>
    </source>
</evidence>
<dbReference type="GO" id="GO:0030313">
    <property type="term" value="C:cell envelope"/>
    <property type="evidence" value="ECO:0007669"/>
    <property type="project" value="UniProtKB-SubCell"/>
</dbReference>
<feature type="transmembrane region" description="Helical" evidence="7">
    <location>
        <begin position="23"/>
        <end position="42"/>
    </location>
</feature>
<feature type="transmembrane region" description="Helical" evidence="7">
    <location>
        <begin position="132"/>
        <end position="155"/>
    </location>
</feature>
<evidence type="ECO:0000256" key="3">
    <source>
        <dbReference type="ARBA" id="ARBA00022448"/>
    </source>
</evidence>
<dbReference type="PANTHER" id="PTHR30043:SF9">
    <property type="entry name" value="PHOSPHONATES TRANSPORT SYSTEM PERMEASE PROTEIN"/>
    <property type="match status" value="1"/>
</dbReference>
<dbReference type="Pfam" id="PF00528">
    <property type="entry name" value="BPD_transp_1"/>
    <property type="match status" value="1"/>
</dbReference>
<feature type="transmembrane region" description="Helical" evidence="7">
    <location>
        <begin position="247"/>
        <end position="264"/>
    </location>
</feature>
<keyword evidence="6 7" id="KW-0472">Membrane</keyword>
<dbReference type="GO" id="GO:0015416">
    <property type="term" value="F:ABC-type phosphonate transporter activity"/>
    <property type="evidence" value="ECO:0007669"/>
    <property type="project" value="InterPro"/>
</dbReference>
<proteinExistence type="predicted"/>
<protein>
    <recommendedName>
        <fullName evidence="8">ABC transmembrane type-1 domain-containing protein</fullName>
    </recommendedName>
</protein>
<dbReference type="Gene3D" id="1.10.3720.10">
    <property type="entry name" value="MetI-like"/>
    <property type="match status" value="1"/>
</dbReference>
<evidence type="ECO:0000256" key="5">
    <source>
        <dbReference type="ARBA" id="ARBA00022989"/>
    </source>
</evidence>
<evidence type="ECO:0000256" key="1">
    <source>
        <dbReference type="ARBA" id="ARBA00004141"/>
    </source>
</evidence>
<evidence type="ECO:0000256" key="4">
    <source>
        <dbReference type="ARBA" id="ARBA00022692"/>
    </source>
</evidence>